<gene>
    <name evidence="1" type="ORF">DPMN_084620</name>
</gene>
<comment type="caution">
    <text evidence="1">The sequence shown here is derived from an EMBL/GenBank/DDBJ whole genome shotgun (WGS) entry which is preliminary data.</text>
</comment>
<dbReference type="AlphaFoldDB" id="A0A9D4BL21"/>
<organism evidence="1 2">
    <name type="scientific">Dreissena polymorpha</name>
    <name type="common">Zebra mussel</name>
    <name type="synonym">Mytilus polymorpha</name>
    <dbReference type="NCBI Taxonomy" id="45954"/>
    <lineage>
        <taxon>Eukaryota</taxon>
        <taxon>Metazoa</taxon>
        <taxon>Spiralia</taxon>
        <taxon>Lophotrochozoa</taxon>
        <taxon>Mollusca</taxon>
        <taxon>Bivalvia</taxon>
        <taxon>Autobranchia</taxon>
        <taxon>Heteroconchia</taxon>
        <taxon>Euheterodonta</taxon>
        <taxon>Imparidentia</taxon>
        <taxon>Neoheterodontei</taxon>
        <taxon>Myida</taxon>
        <taxon>Dreissenoidea</taxon>
        <taxon>Dreissenidae</taxon>
        <taxon>Dreissena</taxon>
    </lineage>
</organism>
<dbReference type="Proteomes" id="UP000828390">
    <property type="component" value="Unassembled WGS sequence"/>
</dbReference>
<protein>
    <submittedName>
        <fullName evidence="1">Uncharacterized protein</fullName>
    </submittedName>
</protein>
<evidence type="ECO:0000313" key="1">
    <source>
        <dbReference type="EMBL" id="KAH3697133.1"/>
    </source>
</evidence>
<evidence type="ECO:0000313" key="2">
    <source>
        <dbReference type="Proteomes" id="UP000828390"/>
    </source>
</evidence>
<proteinExistence type="predicted"/>
<accession>A0A9D4BL21</accession>
<keyword evidence="2" id="KW-1185">Reference proteome</keyword>
<reference evidence="1" key="2">
    <citation type="submission" date="2020-11" db="EMBL/GenBank/DDBJ databases">
        <authorList>
            <person name="McCartney M.A."/>
            <person name="Auch B."/>
            <person name="Kono T."/>
            <person name="Mallez S."/>
            <person name="Becker A."/>
            <person name="Gohl D.M."/>
            <person name="Silverstein K.A.T."/>
            <person name="Koren S."/>
            <person name="Bechman K.B."/>
            <person name="Herman A."/>
            <person name="Abrahante J.E."/>
            <person name="Garbe J."/>
        </authorList>
    </citation>
    <scope>NUCLEOTIDE SEQUENCE</scope>
    <source>
        <strain evidence="1">Duluth1</strain>
        <tissue evidence="1">Whole animal</tissue>
    </source>
</reference>
<name>A0A9D4BL21_DREPO</name>
<reference evidence="1" key="1">
    <citation type="journal article" date="2019" name="bioRxiv">
        <title>The Genome of the Zebra Mussel, Dreissena polymorpha: A Resource for Invasive Species Research.</title>
        <authorList>
            <person name="McCartney M.A."/>
            <person name="Auch B."/>
            <person name="Kono T."/>
            <person name="Mallez S."/>
            <person name="Zhang Y."/>
            <person name="Obille A."/>
            <person name="Becker A."/>
            <person name="Abrahante J.E."/>
            <person name="Garbe J."/>
            <person name="Badalamenti J.P."/>
            <person name="Herman A."/>
            <person name="Mangelson H."/>
            <person name="Liachko I."/>
            <person name="Sullivan S."/>
            <person name="Sone E.D."/>
            <person name="Koren S."/>
            <person name="Silverstein K.A.T."/>
            <person name="Beckman K.B."/>
            <person name="Gohl D.M."/>
        </authorList>
    </citation>
    <scope>NUCLEOTIDE SEQUENCE</scope>
    <source>
        <strain evidence="1">Duluth1</strain>
        <tissue evidence="1">Whole animal</tissue>
    </source>
</reference>
<dbReference type="EMBL" id="JAIWYP010000016">
    <property type="protein sequence ID" value="KAH3697133.1"/>
    <property type="molecule type" value="Genomic_DNA"/>
</dbReference>
<sequence length="97" mass="11134">MASFLMFFVKDYRIFLPDDAGLKDENKCFFRCIYNEEIYVRRGLRYHAPFMDHTSLNSHDPEVRNAVAVLCKSARQPGHCVESVSGTALITACRNDL</sequence>